<dbReference type="Pfam" id="PF00700">
    <property type="entry name" value="Flagellin_C"/>
    <property type="match status" value="1"/>
</dbReference>
<dbReference type="InterPro" id="IPR013384">
    <property type="entry name" value="Flagell_FlgL"/>
</dbReference>
<evidence type="ECO:0000256" key="2">
    <source>
        <dbReference type="ARBA" id="ARBA00005709"/>
    </source>
</evidence>
<name>A0A7T5JNE9_9BACL</name>
<proteinExistence type="inferred from homology"/>
<dbReference type="RefSeq" id="WP_198827702.1">
    <property type="nucleotide sequence ID" value="NZ_CP066308.1"/>
</dbReference>
<evidence type="ECO:0000259" key="4">
    <source>
        <dbReference type="Pfam" id="PF00669"/>
    </source>
</evidence>
<dbReference type="PANTHER" id="PTHR42792:SF1">
    <property type="entry name" value="FLAGELLAR HOOK-ASSOCIATED PROTEIN 3"/>
    <property type="match status" value="1"/>
</dbReference>
<reference evidence="6 8" key="1">
    <citation type="submission" date="2020-12" db="EMBL/GenBank/DDBJ databases">
        <title>strain FJAT-54423T represents a novel species of the genus Brevibacillus.</title>
        <authorList>
            <person name="Tang R."/>
        </authorList>
    </citation>
    <scope>NUCLEOTIDE SEQUENCE [LARGE SCALE GENOMIC DNA]</scope>
    <source>
        <strain evidence="6 8">FJAT-54423</strain>
    </source>
</reference>
<evidence type="ECO:0000313" key="7">
    <source>
        <dbReference type="EMBL" id="QUO41198.1"/>
    </source>
</evidence>
<reference evidence="7" key="2">
    <citation type="submission" date="2021-04" db="EMBL/GenBank/DDBJ databases">
        <title>Brevibacillus composti FJAT-54423, complete genome.</title>
        <authorList>
            <person name="Tang R."/>
        </authorList>
    </citation>
    <scope>NUCLEOTIDE SEQUENCE</scope>
    <source>
        <strain evidence="7">FJAT-54424</strain>
    </source>
</reference>
<dbReference type="InterPro" id="IPR001029">
    <property type="entry name" value="Flagellin_N"/>
</dbReference>
<evidence type="ECO:0000313" key="6">
    <source>
        <dbReference type="EMBL" id="QQE74114.1"/>
    </source>
</evidence>
<dbReference type="EMBL" id="CP066308">
    <property type="protein sequence ID" value="QQE74114.1"/>
    <property type="molecule type" value="Genomic_DNA"/>
</dbReference>
<keyword evidence="6" id="KW-0966">Cell projection</keyword>
<gene>
    <name evidence="6" type="primary">flgL</name>
    <name evidence="6" type="ORF">JD108_20120</name>
    <name evidence="7" type="ORF">KDJ56_20055</name>
</gene>
<keyword evidence="3" id="KW-0975">Bacterial flagellum</keyword>
<dbReference type="KEGG" id="bcop:JD108_20120"/>
<dbReference type="InterPro" id="IPR001492">
    <property type="entry name" value="Flagellin"/>
</dbReference>
<keyword evidence="6" id="KW-0969">Cilium</keyword>
<dbReference type="SUPFAM" id="SSF64518">
    <property type="entry name" value="Phase 1 flagellin"/>
    <property type="match status" value="1"/>
</dbReference>
<dbReference type="NCBIfam" id="TIGR02550">
    <property type="entry name" value="flagell_flgL"/>
    <property type="match status" value="1"/>
</dbReference>
<evidence type="ECO:0000256" key="3">
    <source>
        <dbReference type="ARBA" id="ARBA00023143"/>
    </source>
</evidence>
<dbReference type="GO" id="GO:0071973">
    <property type="term" value="P:bacterial-type flagellum-dependent cell motility"/>
    <property type="evidence" value="ECO:0007669"/>
    <property type="project" value="InterPro"/>
</dbReference>
<dbReference type="Pfam" id="PF00669">
    <property type="entry name" value="Flagellin_N"/>
    <property type="match status" value="1"/>
</dbReference>
<sequence length="303" mass="33166">MAIRVTQNMLNNNMLRNLHQSMRHMDKLQEQLSSGKKVSRPSDDPVVATRGMFYRSSLMEVEQYQRNVDDAESWVELTDKTLDEVGNVMQRISELLVYSGDGALSSSDLQAMAQEVAQLKEHLGTLANQQLNGKYIFGGSATNIAPYNPAAPTVSGGVGDFTSTNSEEVNLEVSQNVFVGININAQNVFNYPNNAGNMFNVLDQILNTLNAGKSAASFGTAIKDQFDNLLSERAILGAKANRIELVKDRLSVQEVNVTGLMSKNEDADSAKVITELKSQENVHRAALGAGARIIQPTLLDFLR</sequence>
<dbReference type="Gene3D" id="1.20.1330.10">
    <property type="entry name" value="f41 fragment of flagellin, N-terminal domain"/>
    <property type="match status" value="1"/>
</dbReference>
<evidence type="ECO:0000256" key="1">
    <source>
        <dbReference type="ARBA" id="ARBA00004365"/>
    </source>
</evidence>
<evidence type="ECO:0000313" key="9">
    <source>
        <dbReference type="Proteomes" id="UP000677234"/>
    </source>
</evidence>
<dbReference type="PANTHER" id="PTHR42792">
    <property type="entry name" value="FLAGELLIN"/>
    <property type="match status" value="1"/>
</dbReference>
<dbReference type="Proteomes" id="UP000677234">
    <property type="component" value="Chromosome"/>
</dbReference>
<comment type="similarity">
    <text evidence="2">Belongs to the bacterial flagellin family.</text>
</comment>
<organism evidence="6 8">
    <name type="scientific">Brevibacillus composti</name>
    <dbReference type="NCBI Taxonomy" id="2796470"/>
    <lineage>
        <taxon>Bacteria</taxon>
        <taxon>Bacillati</taxon>
        <taxon>Bacillota</taxon>
        <taxon>Bacilli</taxon>
        <taxon>Bacillales</taxon>
        <taxon>Paenibacillaceae</taxon>
        <taxon>Brevibacillus</taxon>
    </lineage>
</organism>
<evidence type="ECO:0000313" key="8">
    <source>
        <dbReference type="Proteomes" id="UP000595847"/>
    </source>
</evidence>
<evidence type="ECO:0000259" key="5">
    <source>
        <dbReference type="Pfam" id="PF00700"/>
    </source>
</evidence>
<feature type="domain" description="Flagellin C-terminal" evidence="5">
    <location>
        <begin position="221"/>
        <end position="301"/>
    </location>
</feature>
<accession>A0A7T5JNE9</accession>
<feature type="domain" description="Flagellin N-terminal" evidence="4">
    <location>
        <begin position="6"/>
        <end position="142"/>
    </location>
</feature>
<protein>
    <submittedName>
        <fullName evidence="6">Flagellar hook-associated protein FlgL</fullName>
    </submittedName>
</protein>
<dbReference type="InterPro" id="IPR046358">
    <property type="entry name" value="Flagellin_C"/>
</dbReference>
<dbReference type="EMBL" id="CP073708">
    <property type="protein sequence ID" value="QUO41198.1"/>
    <property type="molecule type" value="Genomic_DNA"/>
</dbReference>
<keyword evidence="6" id="KW-0282">Flagellum</keyword>
<dbReference type="AlphaFoldDB" id="A0A7T5JNE9"/>
<keyword evidence="9" id="KW-1185">Reference proteome</keyword>
<dbReference type="GO" id="GO:0005198">
    <property type="term" value="F:structural molecule activity"/>
    <property type="evidence" value="ECO:0007669"/>
    <property type="project" value="InterPro"/>
</dbReference>
<dbReference type="Proteomes" id="UP000595847">
    <property type="component" value="Chromosome"/>
</dbReference>
<dbReference type="GO" id="GO:0009424">
    <property type="term" value="C:bacterial-type flagellum hook"/>
    <property type="evidence" value="ECO:0007669"/>
    <property type="project" value="InterPro"/>
</dbReference>
<comment type="subcellular location">
    <subcellularLocation>
        <location evidence="1">Bacterial flagellum</location>
    </subcellularLocation>
</comment>